<dbReference type="GO" id="GO:0008745">
    <property type="term" value="F:N-acetylmuramoyl-L-alanine amidase activity"/>
    <property type="evidence" value="ECO:0007669"/>
    <property type="project" value="InterPro"/>
</dbReference>
<dbReference type="RefSeq" id="WP_143006576.1">
    <property type="nucleotide sequence ID" value="NZ_FNAG01000002.1"/>
</dbReference>
<reference evidence="1 2" key="1">
    <citation type="submission" date="2016-10" db="EMBL/GenBank/DDBJ databases">
        <authorList>
            <person name="de Groot N.N."/>
        </authorList>
    </citation>
    <scope>NUCLEOTIDE SEQUENCE [LARGE SCALE GENOMIC DNA]</scope>
    <source>
        <strain evidence="1 2">DSM 16957</strain>
    </source>
</reference>
<dbReference type="SUPFAM" id="SSF55846">
    <property type="entry name" value="N-acetylmuramoyl-L-alanine amidase-like"/>
    <property type="match status" value="1"/>
</dbReference>
<dbReference type="EMBL" id="FNAG01000002">
    <property type="protein sequence ID" value="SDD44223.1"/>
    <property type="molecule type" value="Genomic_DNA"/>
</dbReference>
<evidence type="ECO:0008006" key="3">
    <source>
        <dbReference type="Google" id="ProtNLM"/>
    </source>
</evidence>
<accession>A0A1G6USE7</accession>
<name>A0A1G6USE7_9GAMM</name>
<dbReference type="InterPro" id="IPR036505">
    <property type="entry name" value="Amidase/PGRP_sf"/>
</dbReference>
<gene>
    <name evidence="1" type="ORF">SAMN04488509_102470</name>
</gene>
<evidence type="ECO:0000313" key="2">
    <source>
        <dbReference type="Proteomes" id="UP000199603"/>
    </source>
</evidence>
<evidence type="ECO:0000313" key="1">
    <source>
        <dbReference type="EMBL" id="SDD44223.1"/>
    </source>
</evidence>
<organism evidence="1 2">
    <name type="scientific">Aquimonas voraii</name>
    <dbReference type="NCBI Taxonomy" id="265719"/>
    <lineage>
        <taxon>Bacteria</taxon>
        <taxon>Pseudomonadati</taxon>
        <taxon>Pseudomonadota</taxon>
        <taxon>Gammaproteobacteria</taxon>
        <taxon>Lysobacterales</taxon>
        <taxon>Lysobacteraceae</taxon>
        <taxon>Aquimonas</taxon>
    </lineage>
</organism>
<dbReference type="Proteomes" id="UP000199603">
    <property type="component" value="Unassembled WGS sequence"/>
</dbReference>
<dbReference type="OrthoDB" id="2546654at2"/>
<keyword evidence="2" id="KW-1185">Reference proteome</keyword>
<sequence>MTIKTERPNNTKGLLFYPFAQIVKQEGPSEGTYANGYPKGCAIHFTAGRDATEADARNSLDWGHRQGWNFFVITPEGRTLQSLPLNKWAHHAGVSK</sequence>
<dbReference type="Gene3D" id="3.40.80.10">
    <property type="entry name" value="Peptidoglycan recognition protein-like"/>
    <property type="match status" value="1"/>
</dbReference>
<dbReference type="AlphaFoldDB" id="A0A1G6USE7"/>
<protein>
    <recommendedName>
        <fullName evidence="3">N-acetylmuramoyl-L-alanine amidase</fullName>
    </recommendedName>
</protein>
<dbReference type="GO" id="GO:0009253">
    <property type="term" value="P:peptidoglycan catabolic process"/>
    <property type="evidence" value="ECO:0007669"/>
    <property type="project" value="InterPro"/>
</dbReference>
<proteinExistence type="predicted"/>